<organism evidence="7 8">
    <name type="scientific">Mycena maculata</name>
    <dbReference type="NCBI Taxonomy" id="230809"/>
    <lineage>
        <taxon>Eukaryota</taxon>
        <taxon>Fungi</taxon>
        <taxon>Dikarya</taxon>
        <taxon>Basidiomycota</taxon>
        <taxon>Agaricomycotina</taxon>
        <taxon>Agaricomycetes</taxon>
        <taxon>Agaricomycetidae</taxon>
        <taxon>Agaricales</taxon>
        <taxon>Marasmiineae</taxon>
        <taxon>Mycenaceae</taxon>
        <taxon>Mycena</taxon>
    </lineage>
</organism>
<dbReference type="InterPro" id="IPR007219">
    <property type="entry name" value="XnlR_reg_dom"/>
</dbReference>
<keyword evidence="4" id="KW-1133">Transmembrane helix</keyword>
<dbReference type="Gene3D" id="4.10.240.10">
    <property type="entry name" value="Zn(2)-C6 fungal-type DNA-binding domain"/>
    <property type="match status" value="1"/>
</dbReference>
<accession>A0AAD7KBI0</accession>
<feature type="compositionally biased region" description="Polar residues" evidence="3">
    <location>
        <begin position="107"/>
        <end position="126"/>
    </location>
</feature>
<dbReference type="EMBL" id="JARJLG010000003">
    <property type="protein sequence ID" value="KAJ7782275.1"/>
    <property type="molecule type" value="Genomic_DNA"/>
</dbReference>
<proteinExistence type="predicted"/>
<evidence type="ECO:0000256" key="3">
    <source>
        <dbReference type="SAM" id="MobiDB-lite"/>
    </source>
</evidence>
<dbReference type="Proteomes" id="UP001215280">
    <property type="component" value="Unassembled WGS sequence"/>
</dbReference>
<reference evidence="7" key="1">
    <citation type="submission" date="2023-03" db="EMBL/GenBank/DDBJ databases">
        <title>Massive genome expansion in bonnet fungi (Mycena s.s.) driven by repeated elements and novel gene families across ecological guilds.</title>
        <authorList>
            <consortium name="Lawrence Berkeley National Laboratory"/>
            <person name="Harder C.B."/>
            <person name="Miyauchi S."/>
            <person name="Viragh M."/>
            <person name="Kuo A."/>
            <person name="Thoen E."/>
            <person name="Andreopoulos B."/>
            <person name="Lu D."/>
            <person name="Skrede I."/>
            <person name="Drula E."/>
            <person name="Henrissat B."/>
            <person name="Morin E."/>
            <person name="Kohler A."/>
            <person name="Barry K."/>
            <person name="LaButti K."/>
            <person name="Morin E."/>
            <person name="Salamov A."/>
            <person name="Lipzen A."/>
            <person name="Mereny Z."/>
            <person name="Hegedus B."/>
            <person name="Baldrian P."/>
            <person name="Stursova M."/>
            <person name="Weitz H."/>
            <person name="Taylor A."/>
            <person name="Grigoriev I.V."/>
            <person name="Nagy L.G."/>
            <person name="Martin F."/>
            <person name="Kauserud H."/>
        </authorList>
    </citation>
    <scope>NUCLEOTIDE SEQUENCE</scope>
    <source>
        <strain evidence="7">CBHHK188m</strain>
    </source>
</reference>
<dbReference type="InterPro" id="IPR036864">
    <property type="entry name" value="Zn2-C6_fun-type_DNA-bd_sf"/>
</dbReference>
<feature type="transmembrane region" description="Helical" evidence="4">
    <location>
        <begin position="540"/>
        <end position="559"/>
    </location>
</feature>
<dbReference type="PANTHER" id="PTHR46910:SF38">
    <property type="entry name" value="ZN(2)-C6 FUNGAL-TYPE DOMAIN-CONTAINING PROTEIN"/>
    <property type="match status" value="1"/>
</dbReference>
<sequence length="590" mass="67101">MPSDGEHSTPPAPGAASKPTRQRRTQRSCDICRQRKSDGPSGSSTKCSNCLDFGCPCTYIDPPRKRGPKNKLVEELQQRIAVLEDKLRSPSICSLCARPLQCRSNGASTPSVLQHAPETNTTSTGAEPQPPEELAGDISQYALVDRFGQMSMKDEYFGAASGFALVNNVIAVSTSRQDGHSITHLVELIHHVRRQWEEDLYNQRPHYVYPECDLIASLLELYFTNVHPTFPVLHRPSFEQCVAKKLHLSDPGFGAVLLAVLAIASRYSDDPRVMVDGNPLSSGWKFVAQVQVVRTYFKPSIHQVQFYCVSSRVVVYSQFEQVSWLYLGLGIRFLQHRGEYCRKREDYEFKNELWNRAFWSLAILDRMAATFTGRPATIRMEEYDVEPPLEVDDEYWDHGFAQPLGEPSFMSYFGCFSRLWEVSIKALRRLYASNKCKIRMDWIGIEWEQNTVAELDTAMNDFFDSIPPHLRWDPNRRGAFFEQSAILHVTYYYAQITIHRPYIHKQNALAVPSLSICTDAARSALYIADIWINRLQRVPLPFLLAPVFVSAVVLLLNIFGSKRAGLPIDIPKDLAHVETALRVLKFTKSR</sequence>
<name>A0AAD7KBI0_9AGAR</name>
<evidence type="ECO:0000256" key="2">
    <source>
        <dbReference type="ARBA" id="ARBA00023242"/>
    </source>
</evidence>
<evidence type="ECO:0000256" key="4">
    <source>
        <dbReference type="SAM" id="Phobius"/>
    </source>
</evidence>
<dbReference type="GO" id="GO:0006351">
    <property type="term" value="P:DNA-templated transcription"/>
    <property type="evidence" value="ECO:0007669"/>
    <property type="project" value="InterPro"/>
</dbReference>
<keyword evidence="8" id="KW-1185">Reference proteome</keyword>
<dbReference type="SUPFAM" id="SSF57701">
    <property type="entry name" value="Zn2/Cys6 DNA-binding domain"/>
    <property type="match status" value="1"/>
</dbReference>
<dbReference type="InterPro" id="IPR001138">
    <property type="entry name" value="Zn2Cys6_DnaBD"/>
</dbReference>
<dbReference type="GO" id="GO:0008270">
    <property type="term" value="F:zinc ion binding"/>
    <property type="evidence" value="ECO:0007669"/>
    <property type="project" value="InterPro"/>
</dbReference>
<dbReference type="InterPro" id="IPR050987">
    <property type="entry name" value="AtrR-like"/>
</dbReference>
<gene>
    <name evidence="7" type="ORF">DFH07DRAFT_728318</name>
</gene>
<evidence type="ECO:0000259" key="5">
    <source>
        <dbReference type="SMART" id="SM00066"/>
    </source>
</evidence>
<keyword evidence="4" id="KW-0472">Membrane</keyword>
<dbReference type="SMART" id="SM00906">
    <property type="entry name" value="Fungal_trans"/>
    <property type="match status" value="1"/>
</dbReference>
<dbReference type="Pfam" id="PF04082">
    <property type="entry name" value="Fungal_trans"/>
    <property type="match status" value="1"/>
</dbReference>
<dbReference type="CDD" id="cd00067">
    <property type="entry name" value="GAL4"/>
    <property type="match status" value="1"/>
</dbReference>
<dbReference type="AlphaFoldDB" id="A0AAD7KBI0"/>
<evidence type="ECO:0000313" key="8">
    <source>
        <dbReference type="Proteomes" id="UP001215280"/>
    </source>
</evidence>
<evidence type="ECO:0000313" key="7">
    <source>
        <dbReference type="EMBL" id="KAJ7782275.1"/>
    </source>
</evidence>
<feature type="domain" description="Xylanolytic transcriptional activator regulatory" evidence="6">
    <location>
        <begin position="323"/>
        <end position="394"/>
    </location>
</feature>
<dbReference type="GO" id="GO:0003677">
    <property type="term" value="F:DNA binding"/>
    <property type="evidence" value="ECO:0007669"/>
    <property type="project" value="InterPro"/>
</dbReference>
<keyword evidence="1" id="KW-0479">Metal-binding</keyword>
<protein>
    <submittedName>
        <fullName evidence="7">Fungal-specific transcription factor domain-containing protein</fullName>
    </submittedName>
</protein>
<keyword evidence="4" id="KW-0812">Transmembrane</keyword>
<keyword evidence="2" id="KW-0539">Nucleus</keyword>
<dbReference type="PANTHER" id="PTHR46910">
    <property type="entry name" value="TRANSCRIPTION FACTOR PDR1"/>
    <property type="match status" value="1"/>
</dbReference>
<evidence type="ECO:0000256" key="1">
    <source>
        <dbReference type="ARBA" id="ARBA00022723"/>
    </source>
</evidence>
<feature type="region of interest" description="Disordered" evidence="3">
    <location>
        <begin position="1"/>
        <end position="46"/>
    </location>
</feature>
<dbReference type="GO" id="GO:0000981">
    <property type="term" value="F:DNA-binding transcription factor activity, RNA polymerase II-specific"/>
    <property type="evidence" value="ECO:0007669"/>
    <property type="project" value="InterPro"/>
</dbReference>
<feature type="domain" description="Zn(2)-C6 fungal-type" evidence="5">
    <location>
        <begin position="23"/>
        <end position="68"/>
    </location>
</feature>
<dbReference type="SMART" id="SM00066">
    <property type="entry name" value="GAL4"/>
    <property type="match status" value="1"/>
</dbReference>
<comment type="caution">
    <text evidence="7">The sequence shown here is derived from an EMBL/GenBank/DDBJ whole genome shotgun (WGS) entry which is preliminary data.</text>
</comment>
<evidence type="ECO:0000259" key="6">
    <source>
        <dbReference type="SMART" id="SM00906"/>
    </source>
</evidence>
<dbReference type="CDD" id="cd12148">
    <property type="entry name" value="fungal_TF_MHR"/>
    <property type="match status" value="1"/>
</dbReference>
<feature type="region of interest" description="Disordered" evidence="3">
    <location>
        <begin position="107"/>
        <end position="133"/>
    </location>
</feature>